<evidence type="ECO:0000313" key="2">
    <source>
        <dbReference type="EMBL" id="SLN01365.1"/>
    </source>
</evidence>
<dbReference type="GO" id="GO:0008999">
    <property type="term" value="F:protein-N-terminal-alanine acetyltransferase activity"/>
    <property type="evidence" value="ECO:0007669"/>
    <property type="project" value="TreeGrafter"/>
</dbReference>
<sequence>MTSNLPPWPEQPLVGERVALRRADDRDIPMARSLSSDPYVPTIGSLPPDATHEQARAWIVRQRDSRDRGAGYSFTIVDEQADAAVGNCGLWLRALPDGRATAGYALAPEHRGQGLGADALRTLTDFAAQLSGLHRIELYIEPWNSGSMRTAESAGYLREGLLRSHQWIGGSRRDMLLYACLVP</sequence>
<dbReference type="PROSITE" id="PS51186">
    <property type="entry name" value="GNAT"/>
    <property type="match status" value="1"/>
</dbReference>
<dbReference type="GO" id="GO:1990189">
    <property type="term" value="F:protein N-terminal-serine acetyltransferase activity"/>
    <property type="evidence" value="ECO:0007669"/>
    <property type="project" value="TreeGrafter"/>
</dbReference>
<dbReference type="GO" id="GO:0005737">
    <property type="term" value="C:cytoplasm"/>
    <property type="evidence" value="ECO:0007669"/>
    <property type="project" value="TreeGrafter"/>
</dbReference>
<dbReference type="Pfam" id="PF13302">
    <property type="entry name" value="Acetyltransf_3"/>
    <property type="match status" value="1"/>
</dbReference>
<proteinExistence type="predicted"/>
<dbReference type="PANTHER" id="PTHR43441:SF10">
    <property type="entry name" value="ACETYLTRANSFERASE"/>
    <property type="match status" value="1"/>
</dbReference>
<gene>
    <name evidence="2" type="ORF">FM105_14520</name>
</gene>
<dbReference type="Proteomes" id="UP000196581">
    <property type="component" value="Unassembled WGS sequence"/>
</dbReference>
<dbReference type="InterPro" id="IPR000182">
    <property type="entry name" value="GNAT_dom"/>
</dbReference>
<dbReference type="Gene3D" id="3.40.630.30">
    <property type="match status" value="1"/>
</dbReference>
<keyword evidence="2" id="KW-0808">Transferase</keyword>
<dbReference type="InterPro" id="IPR016181">
    <property type="entry name" value="Acyl_CoA_acyltransferase"/>
</dbReference>
<evidence type="ECO:0000259" key="1">
    <source>
        <dbReference type="PROSITE" id="PS51186"/>
    </source>
</evidence>
<dbReference type="AlphaFoldDB" id="A0A1X6XPX7"/>
<reference evidence="3" key="1">
    <citation type="submission" date="2017-02" db="EMBL/GenBank/DDBJ databases">
        <authorList>
            <person name="Dridi B."/>
        </authorList>
    </citation>
    <scope>NUCLEOTIDE SEQUENCE [LARGE SCALE GENOMIC DNA]</scope>
    <source>
        <strain evidence="3">B Co 03.10</strain>
    </source>
</reference>
<accession>A0A1X6XPX7</accession>
<dbReference type="PANTHER" id="PTHR43441">
    <property type="entry name" value="RIBOSOMAL-PROTEIN-SERINE ACETYLTRANSFERASE"/>
    <property type="match status" value="1"/>
</dbReference>
<dbReference type="SUPFAM" id="SSF55729">
    <property type="entry name" value="Acyl-CoA N-acyltransferases (Nat)"/>
    <property type="match status" value="1"/>
</dbReference>
<dbReference type="RefSeq" id="WP_087009416.1">
    <property type="nucleotide sequence ID" value="NZ_FWFF01000022.1"/>
</dbReference>
<evidence type="ECO:0000313" key="3">
    <source>
        <dbReference type="Proteomes" id="UP000196581"/>
    </source>
</evidence>
<dbReference type="CDD" id="cd04301">
    <property type="entry name" value="NAT_SF"/>
    <property type="match status" value="1"/>
</dbReference>
<keyword evidence="3" id="KW-1185">Reference proteome</keyword>
<name>A0A1X6XPX7_9MICO</name>
<dbReference type="InterPro" id="IPR051908">
    <property type="entry name" value="Ribosomal_N-acetyltransferase"/>
</dbReference>
<organism evidence="2 3">
    <name type="scientific">Brevibacterium yomogidense</name>
    <dbReference type="NCBI Taxonomy" id="946573"/>
    <lineage>
        <taxon>Bacteria</taxon>
        <taxon>Bacillati</taxon>
        <taxon>Actinomycetota</taxon>
        <taxon>Actinomycetes</taxon>
        <taxon>Micrococcales</taxon>
        <taxon>Brevibacteriaceae</taxon>
        <taxon>Brevibacterium</taxon>
    </lineage>
</organism>
<dbReference type="EMBL" id="FWFF01000022">
    <property type="protein sequence ID" value="SLN01365.1"/>
    <property type="molecule type" value="Genomic_DNA"/>
</dbReference>
<protein>
    <submittedName>
        <fullName evidence="2">Acetyltransferase, putative</fullName>
    </submittedName>
</protein>
<feature type="domain" description="N-acetyltransferase" evidence="1">
    <location>
        <begin position="18"/>
        <end position="183"/>
    </location>
</feature>